<feature type="compositionally biased region" description="Basic residues" evidence="6">
    <location>
        <begin position="452"/>
        <end position="465"/>
    </location>
</feature>
<keyword evidence="3" id="KW-0507">mRNA processing</keyword>
<feature type="compositionally biased region" description="Basic and acidic residues" evidence="6">
    <location>
        <begin position="420"/>
        <end position="429"/>
    </location>
</feature>
<keyword evidence="4" id="KW-0539">Nucleus</keyword>
<proteinExistence type="inferred from homology"/>
<reference evidence="8" key="1">
    <citation type="submission" date="2021-01" db="UniProtKB">
        <authorList>
            <consortium name="EnsemblMetazoa"/>
        </authorList>
    </citation>
    <scope>IDENTIFICATION</scope>
</reference>
<dbReference type="InterPro" id="IPR034772">
    <property type="entry name" value="CPSF6/7"/>
</dbReference>
<dbReference type="SMART" id="SM00360">
    <property type="entry name" value="RRM"/>
    <property type="match status" value="1"/>
</dbReference>
<dbReference type="RefSeq" id="XP_066922853.1">
    <property type="nucleotide sequence ID" value="XM_067066752.1"/>
</dbReference>
<feature type="region of interest" description="Disordered" evidence="6">
    <location>
        <begin position="405"/>
        <end position="465"/>
    </location>
</feature>
<dbReference type="Gene3D" id="3.30.70.330">
    <property type="match status" value="1"/>
</dbReference>
<evidence type="ECO:0000256" key="1">
    <source>
        <dbReference type="ARBA" id="ARBA00004123"/>
    </source>
</evidence>
<accession>A0A7M5U022</accession>
<evidence type="ECO:0000256" key="6">
    <source>
        <dbReference type="SAM" id="MobiDB-lite"/>
    </source>
</evidence>
<dbReference type="SUPFAM" id="SSF54928">
    <property type="entry name" value="RNA-binding domain, RBD"/>
    <property type="match status" value="1"/>
</dbReference>
<organism evidence="8 9">
    <name type="scientific">Clytia hemisphaerica</name>
    <dbReference type="NCBI Taxonomy" id="252671"/>
    <lineage>
        <taxon>Eukaryota</taxon>
        <taxon>Metazoa</taxon>
        <taxon>Cnidaria</taxon>
        <taxon>Hydrozoa</taxon>
        <taxon>Hydroidolina</taxon>
        <taxon>Leptothecata</taxon>
        <taxon>Obeliida</taxon>
        <taxon>Clytiidae</taxon>
        <taxon>Clytia</taxon>
    </lineage>
</organism>
<dbReference type="OrthoDB" id="10065185at2759"/>
<dbReference type="InterPro" id="IPR000504">
    <property type="entry name" value="RRM_dom"/>
</dbReference>
<dbReference type="GO" id="GO:0003723">
    <property type="term" value="F:RNA binding"/>
    <property type="evidence" value="ECO:0007669"/>
    <property type="project" value="UniProtKB-UniRule"/>
</dbReference>
<keyword evidence="9" id="KW-1185">Reference proteome</keyword>
<dbReference type="Pfam" id="PF25524">
    <property type="entry name" value="RSLD_CPSF6"/>
    <property type="match status" value="1"/>
</dbReference>
<dbReference type="InterPro" id="IPR057951">
    <property type="entry name" value="CPSF6/7_RSLD_N"/>
</dbReference>
<dbReference type="AlphaFoldDB" id="A0A7M5U022"/>
<feature type="domain" description="RRM" evidence="7">
    <location>
        <begin position="89"/>
        <end position="169"/>
    </location>
</feature>
<keyword evidence="5" id="KW-0694">RNA-binding</keyword>
<dbReference type="GO" id="GO:0005634">
    <property type="term" value="C:nucleus"/>
    <property type="evidence" value="ECO:0007669"/>
    <property type="project" value="UniProtKB-SubCell"/>
</dbReference>
<dbReference type="EnsemblMetazoa" id="CLYHEMT004281.1">
    <property type="protein sequence ID" value="CLYHEMP004281.1"/>
    <property type="gene ID" value="CLYHEMG004281"/>
</dbReference>
<evidence type="ECO:0000259" key="7">
    <source>
        <dbReference type="PROSITE" id="PS50102"/>
    </source>
</evidence>
<comment type="subcellular location">
    <subcellularLocation>
        <location evidence="1">Nucleus</location>
    </subcellularLocation>
</comment>
<dbReference type="GO" id="GO:0006397">
    <property type="term" value="P:mRNA processing"/>
    <property type="evidence" value="ECO:0007669"/>
    <property type="project" value="UniProtKB-KW"/>
</dbReference>
<dbReference type="PROSITE" id="PS50102">
    <property type="entry name" value="RRM"/>
    <property type="match status" value="1"/>
</dbReference>
<evidence type="ECO:0000313" key="9">
    <source>
        <dbReference type="Proteomes" id="UP000594262"/>
    </source>
</evidence>
<dbReference type="InterPro" id="IPR035979">
    <property type="entry name" value="RBD_domain_sf"/>
</dbReference>
<dbReference type="Pfam" id="PF00076">
    <property type="entry name" value="RRM_1"/>
    <property type="match status" value="1"/>
</dbReference>
<protein>
    <recommendedName>
        <fullName evidence="7">RRM domain-containing protein</fullName>
    </recommendedName>
</protein>
<dbReference type="Proteomes" id="UP000594262">
    <property type="component" value="Unplaced"/>
</dbReference>
<comment type="similarity">
    <text evidence="2">Belongs to the RRM CPSF6/7 family.</text>
</comment>
<evidence type="ECO:0000256" key="5">
    <source>
        <dbReference type="PROSITE-ProRule" id="PRU00176"/>
    </source>
</evidence>
<dbReference type="InterPro" id="IPR012677">
    <property type="entry name" value="Nucleotide-bd_a/b_plait_sf"/>
</dbReference>
<evidence type="ECO:0000256" key="3">
    <source>
        <dbReference type="ARBA" id="ARBA00022664"/>
    </source>
</evidence>
<evidence type="ECO:0000256" key="4">
    <source>
        <dbReference type="ARBA" id="ARBA00023242"/>
    </source>
</evidence>
<evidence type="ECO:0000313" key="8">
    <source>
        <dbReference type="EnsemblMetazoa" id="CLYHEMP004281.1"/>
    </source>
</evidence>
<evidence type="ECO:0000256" key="2">
    <source>
        <dbReference type="ARBA" id="ARBA00006265"/>
    </source>
</evidence>
<dbReference type="PANTHER" id="PTHR23204">
    <property type="entry name" value="CLEAVAGE AND POLYADENYLATION SPECIFIC FACTOR"/>
    <property type="match status" value="1"/>
</dbReference>
<name>A0A7M5U022_9CNID</name>
<sequence>MTEVEVKPEASNVDEGPEAAYAQSDLYADVMQDSKETISNGADGEQPVPGVQTVFMEYKSYTTTHPKSVEQQEKESKIAANVDYHPRGKQFYVGGLTWWTTDEQVGNAITQCGIADLISVKFFENRINGQSKGFAMVEVGSEASQKLCMERLSAHLIHGRNPVVDYVNKQSLTMFENQARKEIPGLAAAEKREDAFNNYSRKPKPAPVVPQQQAPPQIIAGLPPPGATIVNGPPPFMDPNFIQQPQPPQFIPHGQIPQGAVIVDAAGNFIQGGLPGQLPPGVVPQGLQPGLPMQAPVRPGVAPHINPAFINQDQAPPIDPVTGVPLQTAGLNQQDMESMRRNQAVASTAIQRAMTDANAGEFESGIETLVTAISLIKQSSTANTEPAQVLVQSLQDCLQGLEGQLVQKGSGGRGGGRYQNDYREHERGDKRRRRDRSRSRSRERGGGNRRSYSPRRSRSRERRRR</sequence>
<dbReference type="GeneID" id="136810183"/>